<dbReference type="InterPro" id="IPR003601">
    <property type="entry name" value="Topo_IA_2"/>
</dbReference>
<dbReference type="KEGG" id="ips:CfP315_0436"/>
<dbReference type="NCBIfam" id="TIGR01051">
    <property type="entry name" value="topA_bact"/>
    <property type="match status" value="1"/>
</dbReference>
<feature type="site" description="Interaction with DNA" evidence="10">
    <location>
        <position position="147"/>
    </location>
</feature>
<keyword evidence="3" id="KW-0479">Metal-binding</keyword>
<dbReference type="InterPro" id="IPR000380">
    <property type="entry name" value="Topo_IA"/>
</dbReference>
<dbReference type="Proteomes" id="UP001337580">
    <property type="component" value="Chromosome"/>
</dbReference>
<dbReference type="InterPro" id="IPR013497">
    <property type="entry name" value="Topo_IA_cen"/>
</dbReference>
<dbReference type="InterPro" id="IPR023406">
    <property type="entry name" value="Topo_IA_AS"/>
</dbReference>
<keyword evidence="4" id="KW-0863">Zinc-finger</keyword>
<dbReference type="PANTHER" id="PTHR42785:SF1">
    <property type="entry name" value="DNA TOPOISOMERASE"/>
    <property type="match status" value="1"/>
</dbReference>
<dbReference type="AlphaFoldDB" id="A0AA48HV28"/>
<dbReference type="EMBL" id="AP027924">
    <property type="protein sequence ID" value="BED91893.1"/>
    <property type="molecule type" value="Genomic_DNA"/>
</dbReference>
<sequence length="692" mass="80312">MSKLIVVESAAKAKTIKEYLGKDYEVFASVGHLRDLPVTRMGIDVDNDFEPKYVIIKNKKEIVKKLKEKFSKCKEIFLATDPDREGEAISWHLSCILKLNLLDKNRVTFNEITKHGIEFGMKNARKIDICLVESQQTRRILDRLVGYKLSPFLCQKIQKGLSAGRVQSVALKVIVEREKEISLFEQEEYWIINAKFSPEEKSKSFFEARLHKIKDKLVELKNEDEVNKILDNLKNKKYLVSKIKRRQKKQSPTPPFITSKLQQDAARKLNFSSKRTMKIAQELYEGVKIDGKTTGLVTYIRTDSLRVSEQAIDECRDFILKEWGKNYLFEKRRVFKVKKSSQDAHEAIRPTSCVLSPNRIKDNLTSDQYKLYSLIWKRFIASQMSDCIHDITTVEIKADDYIFKASGSKIKFDGFSILYFESKDDDENNEEEINKIPKLEEGNECFLKSFSPKQCFTSPPPRFTEASLIKFLEENDIGRPSTYSSIVSTLIFREYVIKEAKSFKPTELGYSVNGLLEKYFSEILDIKFTAKMEEKLDLIEFGKQQRINVLSGFYGDFSKKIDEIKEQTKDLKIQLKENETDEICEKCGKKLVIKKGRYGKFMACSNYPDCKNVKKILKKIGVKCPECGNDIIEKKSLKKRIFYGCSSYPNCKFVSWLLPVDRRCPKCDNILFNSYKNIVCKNPDCDFQEKIN</sequence>
<dbReference type="GO" id="GO:0003677">
    <property type="term" value="F:DNA binding"/>
    <property type="evidence" value="ECO:0007669"/>
    <property type="project" value="UniProtKB-KW"/>
</dbReference>
<keyword evidence="8 10" id="KW-0238">DNA-binding</keyword>
<feature type="active site" description="O-(5'-phospho-DNA)-tyrosine intermediate" evidence="10">
    <location>
        <position position="299"/>
    </location>
</feature>
<name>A0AA48HV28_9FIRM</name>
<keyword evidence="7 10" id="KW-0799">Topoisomerase</keyword>
<feature type="site" description="Interaction with DNA" evidence="10">
    <location>
        <position position="301"/>
    </location>
</feature>
<dbReference type="InterPro" id="IPR013825">
    <property type="entry name" value="Topo_IA_cen_sub2"/>
</dbReference>
<comment type="subunit">
    <text evidence="10">Monomer.</text>
</comment>
<dbReference type="PRINTS" id="PR00417">
    <property type="entry name" value="PRTPISMRASEI"/>
</dbReference>
<dbReference type="CDD" id="cd03363">
    <property type="entry name" value="TOPRIM_TopoIA_TopoI"/>
    <property type="match status" value="1"/>
</dbReference>
<evidence type="ECO:0000256" key="7">
    <source>
        <dbReference type="ARBA" id="ARBA00023029"/>
    </source>
</evidence>
<dbReference type="Pfam" id="PF01131">
    <property type="entry name" value="Topoisom_bac"/>
    <property type="match status" value="1"/>
</dbReference>
<dbReference type="PROSITE" id="PS52039">
    <property type="entry name" value="TOPO_IA_2"/>
    <property type="match status" value="1"/>
</dbReference>
<feature type="domain" description="Topo IA-type catalytic" evidence="12">
    <location>
        <begin position="128"/>
        <end position="561"/>
    </location>
</feature>
<dbReference type="PANTHER" id="PTHR42785">
    <property type="entry name" value="DNA TOPOISOMERASE, TYPE IA, CORE"/>
    <property type="match status" value="1"/>
</dbReference>
<dbReference type="PROSITE" id="PS00396">
    <property type="entry name" value="TOPO_IA_1"/>
    <property type="match status" value="1"/>
</dbReference>
<evidence type="ECO:0000313" key="13">
    <source>
        <dbReference type="EMBL" id="BED91893.1"/>
    </source>
</evidence>
<dbReference type="Gene3D" id="2.70.20.10">
    <property type="entry name" value="Topoisomerase I, domain 3"/>
    <property type="match status" value="1"/>
</dbReference>
<evidence type="ECO:0000256" key="6">
    <source>
        <dbReference type="ARBA" id="ARBA00022842"/>
    </source>
</evidence>
<comment type="similarity">
    <text evidence="2 10">Belongs to the type IA topoisomerase family.</text>
</comment>
<dbReference type="InterPro" id="IPR005733">
    <property type="entry name" value="TopoI_bac-type"/>
</dbReference>
<dbReference type="Gene3D" id="1.10.290.10">
    <property type="entry name" value="Topoisomerase I, domain 4"/>
    <property type="match status" value="1"/>
</dbReference>
<feature type="site" description="Interaction with DNA" evidence="10">
    <location>
        <position position="139"/>
    </location>
</feature>
<feature type="domain" description="Toprim" evidence="11">
    <location>
        <begin position="2"/>
        <end position="112"/>
    </location>
</feature>
<dbReference type="SMART" id="SM00437">
    <property type="entry name" value="TOP1Ac"/>
    <property type="match status" value="1"/>
</dbReference>
<proteinExistence type="inferred from homology"/>
<dbReference type="CDD" id="cd00186">
    <property type="entry name" value="TOP1Ac"/>
    <property type="match status" value="1"/>
</dbReference>
<dbReference type="SMART" id="SM00493">
    <property type="entry name" value="TOPRIM"/>
    <property type="match status" value="1"/>
</dbReference>
<dbReference type="SUPFAM" id="SSF57783">
    <property type="entry name" value="Zinc beta-ribbon"/>
    <property type="match status" value="1"/>
</dbReference>
<dbReference type="InterPro" id="IPR013824">
    <property type="entry name" value="Topo_IA_cen_sub1"/>
</dbReference>
<evidence type="ECO:0000256" key="2">
    <source>
        <dbReference type="ARBA" id="ARBA00009446"/>
    </source>
</evidence>
<dbReference type="HAMAP" id="MF_00952">
    <property type="entry name" value="Topoisom_1_prok"/>
    <property type="match status" value="1"/>
</dbReference>
<dbReference type="InterPro" id="IPR023405">
    <property type="entry name" value="Topo_IA_core_domain"/>
</dbReference>
<dbReference type="InterPro" id="IPR013498">
    <property type="entry name" value="Topo_IA_Znf"/>
</dbReference>
<protein>
    <recommendedName>
        <fullName evidence="10">DNA topoisomerase 1</fullName>
        <ecNumber evidence="10">5.6.2.1</ecNumber>
    </recommendedName>
    <alternativeName>
        <fullName evidence="10">DNA topoisomerase I</fullName>
    </alternativeName>
</protein>
<dbReference type="SMART" id="SM00436">
    <property type="entry name" value="TOP1Bc"/>
    <property type="match status" value="1"/>
</dbReference>
<organism evidence="13">
    <name type="scientific">Candidatus Improbicoccus pseudotrichonymphae</name>
    <dbReference type="NCBI Taxonomy" id="3033792"/>
    <lineage>
        <taxon>Bacteria</taxon>
        <taxon>Bacillati</taxon>
        <taxon>Bacillota</taxon>
        <taxon>Clostridia</taxon>
        <taxon>Candidatus Improbicoccus</taxon>
    </lineage>
</organism>
<dbReference type="Pfam" id="PF01751">
    <property type="entry name" value="Toprim"/>
    <property type="match status" value="1"/>
</dbReference>
<feature type="site" description="Interaction with DNA" evidence="10">
    <location>
        <position position="493"/>
    </location>
</feature>
<reference evidence="13" key="1">
    <citation type="journal article" date="2023" name="ISME J.">
        <title>Emergence of putative energy parasites within Clostridia revealed by genome analysis of a novel endosymbiotic clade.</title>
        <authorList>
            <person name="Takahashi K."/>
            <person name="Kuwahara H."/>
            <person name="Horikawa Y."/>
            <person name="Izawa K."/>
            <person name="Kato D."/>
            <person name="Inagaki T."/>
            <person name="Yuki M."/>
            <person name="Ohkuma M."/>
            <person name="Hongoh Y."/>
        </authorList>
    </citation>
    <scope>NUCLEOTIDE SEQUENCE</scope>
    <source>
        <strain evidence="13">CfP3-15</strain>
    </source>
</reference>
<evidence type="ECO:0000256" key="10">
    <source>
        <dbReference type="HAMAP-Rule" id="MF_00952"/>
    </source>
</evidence>
<evidence type="ECO:0000259" key="12">
    <source>
        <dbReference type="PROSITE" id="PS52039"/>
    </source>
</evidence>
<gene>
    <name evidence="10" type="primary">topA</name>
    <name evidence="13" type="ORF">CfP315_0436</name>
</gene>
<evidence type="ECO:0000259" key="11">
    <source>
        <dbReference type="PROSITE" id="PS50880"/>
    </source>
</evidence>
<evidence type="ECO:0000256" key="8">
    <source>
        <dbReference type="ARBA" id="ARBA00023125"/>
    </source>
</evidence>
<feature type="site" description="Interaction with DNA" evidence="10">
    <location>
        <position position="142"/>
    </location>
</feature>
<comment type="catalytic activity">
    <reaction evidence="1 10">
        <text>ATP-independent breakage of single-stranded DNA, followed by passage and rejoining.</text>
        <dbReference type="EC" id="5.6.2.1"/>
    </reaction>
</comment>
<evidence type="ECO:0000256" key="5">
    <source>
        <dbReference type="ARBA" id="ARBA00022833"/>
    </source>
</evidence>
<dbReference type="PROSITE" id="PS50880">
    <property type="entry name" value="TOPRIM"/>
    <property type="match status" value="1"/>
</dbReference>
<dbReference type="InterPro" id="IPR006171">
    <property type="entry name" value="TOPRIM_dom"/>
</dbReference>
<dbReference type="SUPFAM" id="SSF56712">
    <property type="entry name" value="Prokaryotic type I DNA topoisomerase"/>
    <property type="match status" value="1"/>
</dbReference>
<dbReference type="EC" id="5.6.2.1" evidence="10"/>
<evidence type="ECO:0000256" key="3">
    <source>
        <dbReference type="ARBA" id="ARBA00022723"/>
    </source>
</evidence>
<evidence type="ECO:0000256" key="9">
    <source>
        <dbReference type="ARBA" id="ARBA00023235"/>
    </source>
</evidence>
<feature type="site" description="Interaction with DNA" evidence="10">
    <location>
        <position position="32"/>
    </location>
</feature>
<keyword evidence="5" id="KW-0862">Zinc</keyword>
<comment type="caution">
    <text evidence="10">Lacks conserved residue(s) required for the propagation of feature annotation.</text>
</comment>
<feature type="region of interest" description="Interaction with DNA" evidence="10">
    <location>
        <begin position="162"/>
        <end position="167"/>
    </location>
</feature>
<dbReference type="GO" id="GO:0005694">
    <property type="term" value="C:chromosome"/>
    <property type="evidence" value="ECO:0007669"/>
    <property type="project" value="InterPro"/>
</dbReference>
<dbReference type="GO" id="GO:0003917">
    <property type="term" value="F:DNA topoisomerase type I (single strand cut, ATP-independent) activity"/>
    <property type="evidence" value="ECO:0007669"/>
    <property type="project" value="UniProtKB-UniRule"/>
</dbReference>
<feature type="site" description="Interaction with DNA" evidence="10">
    <location>
        <position position="138"/>
    </location>
</feature>
<evidence type="ECO:0000256" key="4">
    <source>
        <dbReference type="ARBA" id="ARBA00022771"/>
    </source>
</evidence>
<dbReference type="GO" id="GO:0008270">
    <property type="term" value="F:zinc ion binding"/>
    <property type="evidence" value="ECO:0007669"/>
    <property type="project" value="UniProtKB-KW"/>
</dbReference>
<dbReference type="Gene3D" id="1.10.460.10">
    <property type="entry name" value="Topoisomerase I, domain 2"/>
    <property type="match status" value="1"/>
</dbReference>
<dbReference type="Gene3D" id="3.40.50.140">
    <property type="match status" value="1"/>
</dbReference>
<comment type="function">
    <text evidence="10">Releases the supercoiling and torsional tension of DNA, which is introduced during the DNA replication and transcription, by transiently cleaving and rejoining one strand of the DNA duplex. Introduces a single-strand break via transesterification at a target site in duplex DNA. The scissile phosphodiester is attacked by the catalytic tyrosine of the enzyme, resulting in the formation of a DNA-(5'-phosphotyrosyl)-enzyme intermediate and the expulsion of a 3'-OH DNA strand. The free DNA strand then undergoes passage around the unbroken strand, thus removing DNA supercoils. Finally, in the religation step, the DNA 3'-OH attacks the covalent intermediate to expel the active-site tyrosine and restore the DNA phosphodiester backbone.</text>
</comment>
<evidence type="ECO:0000256" key="1">
    <source>
        <dbReference type="ARBA" id="ARBA00000213"/>
    </source>
</evidence>
<dbReference type="GO" id="GO:0006265">
    <property type="term" value="P:DNA topological change"/>
    <property type="evidence" value="ECO:0007669"/>
    <property type="project" value="UniProtKB-UniRule"/>
</dbReference>
<dbReference type="Gene3D" id="3.30.65.10">
    <property type="entry name" value="Bacterial Topoisomerase I, domain 1"/>
    <property type="match status" value="2"/>
</dbReference>
<keyword evidence="6" id="KW-0460">Magnesium</keyword>
<dbReference type="InterPro" id="IPR013826">
    <property type="entry name" value="Topo_IA_cen_sub3"/>
</dbReference>
<dbReference type="InterPro" id="IPR028612">
    <property type="entry name" value="Topoisom_1_IA"/>
</dbReference>
<accession>A0AA48HV28</accession>
<dbReference type="InterPro" id="IPR034149">
    <property type="entry name" value="TOPRIM_TopoI"/>
</dbReference>
<dbReference type="InterPro" id="IPR003602">
    <property type="entry name" value="Topo_IA_DNA-bd_dom"/>
</dbReference>
<dbReference type="Pfam" id="PF01396">
    <property type="entry name" value="Zn_ribbon_Top1"/>
    <property type="match status" value="2"/>
</dbReference>
<keyword evidence="9 10" id="KW-0413">Isomerase</keyword>